<feature type="compositionally biased region" description="Polar residues" evidence="1">
    <location>
        <begin position="721"/>
        <end position="734"/>
    </location>
</feature>
<protein>
    <submittedName>
        <fullName evidence="2">Uncharacterized protein</fullName>
    </submittedName>
</protein>
<reference evidence="2 3" key="1">
    <citation type="submission" date="2019-02" db="EMBL/GenBank/DDBJ databases">
        <title>Genome sequencing of the rare red list fungi Bondarzewia mesenterica.</title>
        <authorList>
            <person name="Buettner E."/>
            <person name="Kellner H."/>
        </authorList>
    </citation>
    <scope>NUCLEOTIDE SEQUENCE [LARGE SCALE GENOMIC DNA]</scope>
    <source>
        <strain evidence="2 3">DSM 108281</strain>
    </source>
</reference>
<feature type="compositionally biased region" description="Basic and acidic residues" evidence="1">
    <location>
        <begin position="532"/>
        <end position="544"/>
    </location>
</feature>
<comment type="caution">
    <text evidence="2">The sequence shown here is derived from an EMBL/GenBank/DDBJ whole genome shotgun (WGS) entry which is preliminary data.</text>
</comment>
<name>A0A4S4LS50_9AGAM</name>
<feature type="compositionally biased region" description="Polar residues" evidence="1">
    <location>
        <begin position="7"/>
        <end position="22"/>
    </location>
</feature>
<dbReference type="AlphaFoldDB" id="A0A4S4LS50"/>
<feature type="region of interest" description="Disordered" evidence="1">
    <location>
        <begin position="442"/>
        <end position="483"/>
    </location>
</feature>
<dbReference type="OrthoDB" id="3262173at2759"/>
<feature type="compositionally biased region" description="Basic and acidic residues" evidence="1">
    <location>
        <begin position="126"/>
        <end position="143"/>
    </location>
</feature>
<feature type="compositionally biased region" description="Low complexity" evidence="1">
    <location>
        <begin position="444"/>
        <end position="468"/>
    </location>
</feature>
<feature type="compositionally biased region" description="Low complexity" evidence="1">
    <location>
        <begin position="566"/>
        <end position="579"/>
    </location>
</feature>
<keyword evidence="3" id="KW-1185">Reference proteome</keyword>
<dbReference type="Proteomes" id="UP000310158">
    <property type="component" value="Unassembled WGS sequence"/>
</dbReference>
<dbReference type="EMBL" id="SGPL01000221">
    <property type="protein sequence ID" value="THH15222.1"/>
    <property type="molecule type" value="Genomic_DNA"/>
</dbReference>
<evidence type="ECO:0000256" key="1">
    <source>
        <dbReference type="SAM" id="MobiDB-lite"/>
    </source>
</evidence>
<feature type="region of interest" description="Disordered" evidence="1">
    <location>
        <begin position="184"/>
        <end position="223"/>
    </location>
</feature>
<feature type="region of interest" description="Disordered" evidence="1">
    <location>
        <begin position="357"/>
        <end position="416"/>
    </location>
</feature>
<gene>
    <name evidence="2" type="ORF">EW146_g5220</name>
</gene>
<feature type="region of interest" description="Disordered" evidence="1">
    <location>
        <begin position="1"/>
        <end position="143"/>
    </location>
</feature>
<evidence type="ECO:0000313" key="3">
    <source>
        <dbReference type="Proteomes" id="UP000310158"/>
    </source>
</evidence>
<accession>A0A4S4LS50</accession>
<feature type="compositionally biased region" description="Basic and acidic residues" evidence="1">
    <location>
        <begin position="49"/>
        <end position="59"/>
    </location>
</feature>
<feature type="region of interest" description="Disordered" evidence="1">
    <location>
        <begin position="532"/>
        <end position="610"/>
    </location>
</feature>
<feature type="region of interest" description="Disordered" evidence="1">
    <location>
        <begin position="716"/>
        <end position="745"/>
    </location>
</feature>
<organism evidence="2 3">
    <name type="scientific">Bondarzewia mesenterica</name>
    <dbReference type="NCBI Taxonomy" id="1095465"/>
    <lineage>
        <taxon>Eukaryota</taxon>
        <taxon>Fungi</taxon>
        <taxon>Dikarya</taxon>
        <taxon>Basidiomycota</taxon>
        <taxon>Agaricomycotina</taxon>
        <taxon>Agaricomycetes</taxon>
        <taxon>Russulales</taxon>
        <taxon>Bondarzewiaceae</taxon>
        <taxon>Bondarzewia</taxon>
    </lineage>
</organism>
<sequence>MKKKRQSVNNAEESGSDANVTEDTVAAVMPPPPIAPQKKLHHAQTKTAKATEDSLRDTDISTMKTPARKPACKTLTKQASTTEAKISPSSMKPPSTIGKSPASQRGQSPDAGRDDVSIAESSKTVRKTEGEREQFFRDQPECSEVEPHRAFCTGCNEWVALNARQTYSMRPWLLHRRECRRKSLQAAKSESVTPIVKSAEKQEEESEDDGSPSAARSGYDKVPRKAEAERQAYLEADPHAEEVRPYEVLCRNCQKWVKLGAEQLYALGNWKTHQQRCPGSLPSSRVATAERKLKLVNDSGAKSFTTTSVECASCGIAVALEGEGDYDLTKWDEHKLSCESAPSDSVPTAVVPDAESVALGEASARSSEKTGSNPPPSVSSTETAVAPEALGGLRPILKRARDDDEEVGDERPRTRARTESYRALDWLLLPFKSFIHGFKAGMQSTPAPSPSSSSETTITISTAEGTITRPLTAAEKKREKKLRDDPLAAVLSPLWVECKRCGSKIKLSPKSTYDPFHWQKHRERCLKRSTKVVKDMKQDARDQRLSSLSSSPAPGRRPSDSPTPPLTSDSASSFSQSPSRPRRAIKDQSSEPESEGPRSPSPPPRQKNDFFFSSLASFQPPGLLAFEEYLHRSRRRATRTSPLPLDPHAPLGYTPESWQKWSWNQLKAPVWIVKEYPKQAPSTHDAGFLRKQGEQEEDDEMDVDDEVEVGIVLDEDVDPSLDSSSSGPRIQPNISAARDDVGDGVRGGVPFTPHLAVLSPINVSPSTVA</sequence>
<proteinExistence type="predicted"/>
<feature type="compositionally biased region" description="Basic and acidic residues" evidence="1">
    <location>
        <begin position="474"/>
        <end position="483"/>
    </location>
</feature>
<feature type="compositionally biased region" description="Polar residues" evidence="1">
    <location>
        <begin position="75"/>
        <end position="107"/>
    </location>
</feature>
<evidence type="ECO:0000313" key="2">
    <source>
        <dbReference type="EMBL" id="THH15222.1"/>
    </source>
</evidence>